<evidence type="ECO:0000256" key="8">
    <source>
        <dbReference type="SAM" id="Phobius"/>
    </source>
</evidence>
<comment type="caution">
    <text evidence="10">The sequence shown here is derived from an EMBL/GenBank/DDBJ whole genome shotgun (WGS) entry which is preliminary data.</text>
</comment>
<evidence type="ECO:0000313" key="11">
    <source>
        <dbReference type="Proteomes" id="UP001165367"/>
    </source>
</evidence>
<feature type="transmembrane region" description="Helical" evidence="8">
    <location>
        <begin position="327"/>
        <end position="347"/>
    </location>
</feature>
<evidence type="ECO:0000256" key="6">
    <source>
        <dbReference type="ARBA" id="ARBA00022989"/>
    </source>
</evidence>
<dbReference type="InterPro" id="IPR038731">
    <property type="entry name" value="RgtA/B/C-like"/>
</dbReference>
<dbReference type="Pfam" id="PF13231">
    <property type="entry name" value="PMT_2"/>
    <property type="match status" value="1"/>
</dbReference>
<keyword evidence="7 8" id="KW-0472">Membrane</keyword>
<sequence length="383" mass="43493">MESSSQLSQTGMWGRFTSKQIFLFILSAGFLIRLAVSLGYLPRMHKDSYDYFNQADILLSGGYENFFPNGYPFIIALFKMAGGNAATDLLALLNVIMSGLSVYFVYRLAKVIFNNENAGLIAALIMAFFPSQINYTRWLTTEVPAMFFMLGGFYYYVTKRQWLSGLFFGIAVIVRTEILPIVLVLLVLDTFHFKRLNIAFIATLLLPIIFTGSYCYAKTGVFALSGHGTVNILTSVTASGGDIDWSFDDNHPEIKTSKQALALYFDYFKENPAGFLKARFMNFWEMWGYPSDMQGSRGTASRLVIAAGNVFLLVCGISAWWVNRRKFNVLIMLIPFVVITGIHIVMFTMQRYTYPVEPFMILLSAWTLTRIFQTRTLFPDLKF</sequence>
<dbReference type="EMBL" id="JAKLTR010000015">
    <property type="protein sequence ID" value="MCG2616847.1"/>
    <property type="molecule type" value="Genomic_DNA"/>
</dbReference>
<keyword evidence="2" id="KW-1003">Cell membrane</keyword>
<keyword evidence="11" id="KW-1185">Reference proteome</keyword>
<organism evidence="10 11">
    <name type="scientific">Terrimonas ginsenosidimutans</name>
    <dbReference type="NCBI Taxonomy" id="2908004"/>
    <lineage>
        <taxon>Bacteria</taxon>
        <taxon>Pseudomonadati</taxon>
        <taxon>Bacteroidota</taxon>
        <taxon>Chitinophagia</taxon>
        <taxon>Chitinophagales</taxon>
        <taxon>Chitinophagaceae</taxon>
        <taxon>Terrimonas</taxon>
    </lineage>
</organism>
<protein>
    <submittedName>
        <fullName evidence="10">Glycosyltransferase family 39 protein</fullName>
    </submittedName>
</protein>
<evidence type="ECO:0000256" key="3">
    <source>
        <dbReference type="ARBA" id="ARBA00022676"/>
    </source>
</evidence>
<feature type="transmembrane region" description="Helical" evidence="8">
    <location>
        <begin position="89"/>
        <end position="106"/>
    </location>
</feature>
<keyword evidence="5 8" id="KW-0812">Transmembrane</keyword>
<dbReference type="PANTHER" id="PTHR33908">
    <property type="entry name" value="MANNOSYLTRANSFERASE YKCB-RELATED"/>
    <property type="match status" value="1"/>
</dbReference>
<accession>A0ABS9KX73</accession>
<keyword evidence="6 8" id="KW-1133">Transmembrane helix</keyword>
<feature type="domain" description="Glycosyltransferase RgtA/B/C/D-like" evidence="9">
    <location>
        <begin position="70"/>
        <end position="201"/>
    </location>
</feature>
<feature type="transmembrane region" description="Helical" evidence="8">
    <location>
        <begin position="165"/>
        <end position="186"/>
    </location>
</feature>
<evidence type="ECO:0000256" key="5">
    <source>
        <dbReference type="ARBA" id="ARBA00022692"/>
    </source>
</evidence>
<feature type="transmembrane region" description="Helical" evidence="8">
    <location>
        <begin position="303"/>
        <end position="321"/>
    </location>
</feature>
<dbReference type="RefSeq" id="WP_237875384.1">
    <property type="nucleotide sequence ID" value="NZ_JAKLTR010000015.1"/>
</dbReference>
<evidence type="ECO:0000256" key="4">
    <source>
        <dbReference type="ARBA" id="ARBA00022679"/>
    </source>
</evidence>
<comment type="subcellular location">
    <subcellularLocation>
        <location evidence="1">Cell membrane</location>
        <topology evidence="1">Multi-pass membrane protein</topology>
    </subcellularLocation>
</comment>
<keyword evidence="3" id="KW-0328">Glycosyltransferase</keyword>
<gene>
    <name evidence="10" type="ORF">LZZ85_21300</name>
</gene>
<dbReference type="Proteomes" id="UP001165367">
    <property type="component" value="Unassembled WGS sequence"/>
</dbReference>
<evidence type="ECO:0000256" key="1">
    <source>
        <dbReference type="ARBA" id="ARBA00004651"/>
    </source>
</evidence>
<evidence type="ECO:0000256" key="2">
    <source>
        <dbReference type="ARBA" id="ARBA00022475"/>
    </source>
</evidence>
<dbReference type="PANTHER" id="PTHR33908:SF11">
    <property type="entry name" value="MEMBRANE PROTEIN"/>
    <property type="match status" value="1"/>
</dbReference>
<proteinExistence type="predicted"/>
<reference evidence="10" key="1">
    <citation type="submission" date="2022-01" db="EMBL/GenBank/DDBJ databases">
        <authorList>
            <person name="Jo J.-H."/>
            <person name="Im W.-T."/>
        </authorList>
    </citation>
    <scope>NUCLEOTIDE SEQUENCE</scope>
    <source>
        <strain evidence="10">NA20</strain>
    </source>
</reference>
<feature type="transmembrane region" description="Helical" evidence="8">
    <location>
        <begin position="118"/>
        <end position="135"/>
    </location>
</feature>
<feature type="transmembrane region" description="Helical" evidence="8">
    <location>
        <begin position="198"/>
        <end position="217"/>
    </location>
</feature>
<evidence type="ECO:0000259" key="9">
    <source>
        <dbReference type="Pfam" id="PF13231"/>
    </source>
</evidence>
<dbReference type="InterPro" id="IPR050297">
    <property type="entry name" value="LipidA_mod_glycosyltrf_83"/>
</dbReference>
<name>A0ABS9KX73_9BACT</name>
<feature type="transmembrane region" description="Helical" evidence="8">
    <location>
        <begin position="141"/>
        <end position="158"/>
    </location>
</feature>
<keyword evidence="4" id="KW-0808">Transferase</keyword>
<feature type="transmembrane region" description="Helical" evidence="8">
    <location>
        <begin position="21"/>
        <end position="41"/>
    </location>
</feature>
<evidence type="ECO:0000313" key="10">
    <source>
        <dbReference type="EMBL" id="MCG2616847.1"/>
    </source>
</evidence>
<evidence type="ECO:0000256" key="7">
    <source>
        <dbReference type="ARBA" id="ARBA00023136"/>
    </source>
</evidence>